<dbReference type="VEuPathDB" id="FungiDB:FPRO_15993"/>
<dbReference type="RefSeq" id="XP_031090281.1">
    <property type="nucleotide sequence ID" value="XM_031225086.1"/>
</dbReference>
<dbReference type="Proteomes" id="UP000183971">
    <property type="component" value="Unassembled WGS sequence"/>
</dbReference>
<keyword evidence="2" id="KW-1185">Reference proteome</keyword>
<reference evidence="2" key="1">
    <citation type="journal article" date="2016" name="Genome Biol. Evol.">
        <title>Comparative 'omics' of the Fusarium fujikuroi species complex highlights differences in genetic potential and metabolite synthesis.</title>
        <authorList>
            <person name="Niehaus E.-M."/>
            <person name="Muensterkoetter M."/>
            <person name="Proctor R.H."/>
            <person name="Brown D.W."/>
            <person name="Sharon A."/>
            <person name="Idan Y."/>
            <person name="Oren-Young L."/>
            <person name="Sieber C.M."/>
            <person name="Novak O."/>
            <person name="Pencik A."/>
            <person name="Tarkowska D."/>
            <person name="Hromadova K."/>
            <person name="Freeman S."/>
            <person name="Maymon M."/>
            <person name="Elazar M."/>
            <person name="Youssef S.A."/>
            <person name="El-Shabrawy E.S.M."/>
            <person name="Shalaby A.B.A."/>
            <person name="Houterman P."/>
            <person name="Brock N.L."/>
            <person name="Burkhardt I."/>
            <person name="Tsavkelova E.A."/>
            <person name="Dickschat J.S."/>
            <person name="Galuszka P."/>
            <person name="Gueldener U."/>
            <person name="Tudzynski B."/>
        </authorList>
    </citation>
    <scope>NUCLEOTIDE SEQUENCE [LARGE SCALE GENOMIC DNA]</scope>
    <source>
        <strain evidence="2">ET1</strain>
    </source>
</reference>
<sequence>MFGFCQKSPVIPLSTCRPLVAISPPLDGLRTPRCLLA</sequence>
<name>A0A1L7WAY5_FUSPR</name>
<dbReference type="GeneID" id="42060848"/>
<organism evidence="1 2">
    <name type="scientific">Fusarium proliferatum (strain ET1)</name>
    <name type="common">Orchid endophyte fungus</name>
    <dbReference type="NCBI Taxonomy" id="1227346"/>
    <lineage>
        <taxon>Eukaryota</taxon>
        <taxon>Fungi</taxon>
        <taxon>Dikarya</taxon>
        <taxon>Ascomycota</taxon>
        <taxon>Pezizomycotina</taxon>
        <taxon>Sordariomycetes</taxon>
        <taxon>Hypocreomycetidae</taxon>
        <taxon>Hypocreales</taxon>
        <taxon>Nectriaceae</taxon>
        <taxon>Fusarium</taxon>
        <taxon>Fusarium fujikuroi species complex</taxon>
    </lineage>
</organism>
<evidence type="ECO:0000313" key="2">
    <source>
        <dbReference type="Proteomes" id="UP000183971"/>
    </source>
</evidence>
<dbReference type="EMBL" id="FJOF01000019">
    <property type="protein sequence ID" value="CZR49784.1"/>
    <property type="molecule type" value="Genomic_DNA"/>
</dbReference>
<evidence type="ECO:0000313" key="1">
    <source>
        <dbReference type="EMBL" id="CZR49784.1"/>
    </source>
</evidence>
<accession>A0A1L7WAY5</accession>
<comment type="caution">
    <text evidence="1">The sequence shown here is derived from an EMBL/GenBank/DDBJ whole genome shotgun (WGS) entry which is preliminary data.</text>
</comment>
<gene>
    <name evidence="1" type="ORF">FPRO_15993</name>
</gene>
<dbReference type="AlphaFoldDB" id="A0A1L7WAY5"/>
<proteinExistence type="predicted"/>
<protein>
    <submittedName>
        <fullName evidence="1">Uncharacterized protein</fullName>
    </submittedName>
</protein>